<gene>
    <name evidence="4" type="primary">20198543</name>
    <name evidence="3" type="ORF">HELRODRAFT_160032</name>
</gene>
<dbReference type="Proteomes" id="UP000015101">
    <property type="component" value="Unassembled WGS sequence"/>
</dbReference>
<evidence type="ECO:0000313" key="5">
    <source>
        <dbReference type="Proteomes" id="UP000015101"/>
    </source>
</evidence>
<keyword evidence="2" id="KW-0472">Membrane</keyword>
<keyword evidence="5" id="KW-1185">Reference proteome</keyword>
<dbReference type="AlphaFoldDB" id="T1EPP3"/>
<dbReference type="EMBL" id="KB096324">
    <property type="protein sequence ID" value="ESO05934.1"/>
    <property type="molecule type" value="Genomic_DNA"/>
</dbReference>
<reference evidence="3 5" key="2">
    <citation type="journal article" date="2013" name="Nature">
        <title>Insights into bilaterian evolution from three spiralian genomes.</title>
        <authorList>
            <person name="Simakov O."/>
            <person name="Marletaz F."/>
            <person name="Cho S.J."/>
            <person name="Edsinger-Gonzales E."/>
            <person name="Havlak P."/>
            <person name="Hellsten U."/>
            <person name="Kuo D.H."/>
            <person name="Larsson T."/>
            <person name="Lv J."/>
            <person name="Arendt D."/>
            <person name="Savage R."/>
            <person name="Osoegawa K."/>
            <person name="de Jong P."/>
            <person name="Grimwood J."/>
            <person name="Chapman J.A."/>
            <person name="Shapiro H."/>
            <person name="Aerts A."/>
            <person name="Otillar R.P."/>
            <person name="Terry A.Y."/>
            <person name="Boore J.L."/>
            <person name="Grigoriev I.V."/>
            <person name="Lindberg D.R."/>
            <person name="Seaver E.C."/>
            <person name="Weisblat D.A."/>
            <person name="Putnam N.H."/>
            <person name="Rokhsar D.S."/>
        </authorList>
    </citation>
    <scope>NUCLEOTIDE SEQUENCE</scope>
</reference>
<sequence length="230" mass="26431">MTSLKEMKSSSFKKLNPSPENPTNQPEKPSELEGSINSEWYVNSDWARNDEGPTNAEVSRARKPTNNYEERTPGSCHNKFKIQNGAKNHGERAKLIDKFSDKMTRQYLRVVIVFASFFFVSVLVDFASYNLWRINFVNFCNLFPGAWASISIYVYCFPIAGRIKNILIQTICLAFLVTASLQVELPFFASLTEFGLKLIEVGCQMLVKFLLFACIENYLTMYCRFDFVRV</sequence>
<dbReference type="KEGG" id="hro:HELRODRAFT_160032"/>
<keyword evidence="2" id="KW-1133">Transmembrane helix</keyword>
<feature type="transmembrane region" description="Helical" evidence="2">
    <location>
        <begin position="107"/>
        <end position="124"/>
    </location>
</feature>
<evidence type="ECO:0000256" key="2">
    <source>
        <dbReference type="SAM" id="Phobius"/>
    </source>
</evidence>
<name>T1EPP3_HELRO</name>
<reference evidence="5" key="1">
    <citation type="submission" date="2012-12" db="EMBL/GenBank/DDBJ databases">
        <authorList>
            <person name="Hellsten U."/>
            <person name="Grimwood J."/>
            <person name="Chapman J.A."/>
            <person name="Shapiro H."/>
            <person name="Aerts A."/>
            <person name="Otillar R.P."/>
            <person name="Terry A.Y."/>
            <person name="Boore J.L."/>
            <person name="Simakov O."/>
            <person name="Marletaz F."/>
            <person name="Cho S.-J."/>
            <person name="Edsinger-Gonzales E."/>
            <person name="Havlak P."/>
            <person name="Kuo D.-H."/>
            <person name="Larsson T."/>
            <person name="Lv J."/>
            <person name="Arendt D."/>
            <person name="Savage R."/>
            <person name="Osoegawa K."/>
            <person name="de Jong P."/>
            <person name="Lindberg D.R."/>
            <person name="Seaver E.C."/>
            <person name="Weisblat D.A."/>
            <person name="Putnam N.H."/>
            <person name="Grigoriev I.V."/>
            <person name="Rokhsar D.S."/>
        </authorList>
    </citation>
    <scope>NUCLEOTIDE SEQUENCE</scope>
</reference>
<feature type="transmembrane region" description="Helical" evidence="2">
    <location>
        <begin position="194"/>
        <end position="215"/>
    </location>
</feature>
<keyword evidence="2" id="KW-0812">Transmembrane</keyword>
<reference evidence="4" key="3">
    <citation type="submission" date="2015-06" db="UniProtKB">
        <authorList>
            <consortium name="EnsemblMetazoa"/>
        </authorList>
    </citation>
    <scope>IDENTIFICATION</scope>
</reference>
<feature type="transmembrane region" description="Helical" evidence="2">
    <location>
        <begin position="167"/>
        <end position="188"/>
    </location>
</feature>
<dbReference type="CTD" id="20198543"/>
<feature type="transmembrane region" description="Helical" evidence="2">
    <location>
        <begin position="136"/>
        <end position="155"/>
    </location>
</feature>
<dbReference type="HOGENOM" id="CLU_1205915_0_0_1"/>
<accession>T1EPP3</accession>
<dbReference type="GeneID" id="20198543"/>
<feature type="region of interest" description="Disordered" evidence="1">
    <location>
        <begin position="1"/>
        <end position="74"/>
    </location>
</feature>
<evidence type="ECO:0000313" key="3">
    <source>
        <dbReference type="EMBL" id="ESO05934.1"/>
    </source>
</evidence>
<proteinExistence type="predicted"/>
<dbReference type="EnsemblMetazoa" id="HelroT160032">
    <property type="protein sequence ID" value="HelroP160032"/>
    <property type="gene ID" value="HelroG160032"/>
</dbReference>
<dbReference type="RefSeq" id="XP_009015302.1">
    <property type="nucleotide sequence ID" value="XM_009017054.1"/>
</dbReference>
<protein>
    <submittedName>
        <fullName evidence="3 4">Uncharacterized protein</fullName>
    </submittedName>
</protein>
<dbReference type="EMBL" id="AMQM01000471">
    <property type="status" value="NOT_ANNOTATED_CDS"/>
    <property type="molecule type" value="Genomic_DNA"/>
</dbReference>
<evidence type="ECO:0000313" key="4">
    <source>
        <dbReference type="EnsemblMetazoa" id="HelroP160032"/>
    </source>
</evidence>
<dbReference type="InParanoid" id="T1EPP3"/>
<organism evidence="4 5">
    <name type="scientific">Helobdella robusta</name>
    <name type="common">Californian leech</name>
    <dbReference type="NCBI Taxonomy" id="6412"/>
    <lineage>
        <taxon>Eukaryota</taxon>
        <taxon>Metazoa</taxon>
        <taxon>Spiralia</taxon>
        <taxon>Lophotrochozoa</taxon>
        <taxon>Annelida</taxon>
        <taxon>Clitellata</taxon>
        <taxon>Hirudinea</taxon>
        <taxon>Rhynchobdellida</taxon>
        <taxon>Glossiphoniidae</taxon>
        <taxon>Helobdella</taxon>
    </lineage>
</organism>
<evidence type="ECO:0000256" key="1">
    <source>
        <dbReference type="SAM" id="MobiDB-lite"/>
    </source>
</evidence>